<dbReference type="KEGG" id="tsph:KIH39_17780"/>
<dbReference type="Proteomes" id="UP000676194">
    <property type="component" value="Chromosome"/>
</dbReference>
<evidence type="ECO:0000256" key="1">
    <source>
        <dbReference type="SAM" id="Coils"/>
    </source>
</evidence>
<dbReference type="EMBL" id="CP074694">
    <property type="protein sequence ID" value="QVL30695.1"/>
    <property type="molecule type" value="Genomic_DNA"/>
</dbReference>
<feature type="coiled-coil region" evidence="1">
    <location>
        <begin position="56"/>
        <end position="121"/>
    </location>
</feature>
<keyword evidence="3" id="KW-1185">Reference proteome</keyword>
<keyword evidence="1" id="KW-0175">Coiled coil</keyword>
<organism evidence="2 3">
    <name type="scientific">Telmatocola sphagniphila</name>
    <dbReference type="NCBI Taxonomy" id="1123043"/>
    <lineage>
        <taxon>Bacteria</taxon>
        <taxon>Pseudomonadati</taxon>
        <taxon>Planctomycetota</taxon>
        <taxon>Planctomycetia</taxon>
        <taxon>Gemmatales</taxon>
        <taxon>Gemmataceae</taxon>
    </lineage>
</organism>
<sequence>MKRWNLYLALTFTLIIGAWGCSRSTTASVAMTERLQSLEAKTIRLEEDFKTSSAQRDQFRKKLMMEEESRAQLQAEVDRLQATVKELNLVKTELAVRTAERNDLQNQYDSFRKSLRDILSQADASANAGKKQNVPAIPTSGLKEDAKIQTIPAAILEAKKKSGL</sequence>
<proteinExistence type="predicted"/>
<dbReference type="RefSeq" id="WP_213494576.1">
    <property type="nucleotide sequence ID" value="NZ_CP074694.1"/>
</dbReference>
<evidence type="ECO:0000313" key="2">
    <source>
        <dbReference type="EMBL" id="QVL30695.1"/>
    </source>
</evidence>
<name>A0A8E6B5D4_9BACT</name>
<gene>
    <name evidence="2" type="ORF">KIH39_17780</name>
</gene>
<protein>
    <submittedName>
        <fullName evidence="2">Uncharacterized protein</fullName>
    </submittedName>
</protein>
<accession>A0A8E6B5D4</accession>
<evidence type="ECO:0000313" key="3">
    <source>
        <dbReference type="Proteomes" id="UP000676194"/>
    </source>
</evidence>
<dbReference type="AlphaFoldDB" id="A0A8E6B5D4"/>
<reference evidence="2" key="1">
    <citation type="submission" date="2021-05" db="EMBL/GenBank/DDBJ databases">
        <title>Complete genome sequence of the cellulolytic planctomycete Telmatocola sphagniphila SP2T and characterization of the first cellulase from planctomycetes.</title>
        <authorList>
            <person name="Rakitin A.L."/>
            <person name="Beletsky A.V."/>
            <person name="Naumoff D.G."/>
            <person name="Kulichevskaya I.S."/>
            <person name="Mardanov A.V."/>
            <person name="Ravin N.V."/>
            <person name="Dedysh S.N."/>
        </authorList>
    </citation>
    <scope>NUCLEOTIDE SEQUENCE</scope>
    <source>
        <strain evidence="2">SP2T</strain>
    </source>
</reference>